<feature type="transmembrane region" description="Helical" evidence="9">
    <location>
        <begin position="60"/>
        <end position="82"/>
    </location>
</feature>
<evidence type="ECO:0000256" key="7">
    <source>
        <dbReference type="ARBA" id="ARBA00023180"/>
    </source>
</evidence>
<feature type="transmembrane region" description="Helical" evidence="9">
    <location>
        <begin position="259"/>
        <end position="281"/>
    </location>
</feature>
<dbReference type="InterPro" id="IPR017981">
    <property type="entry name" value="GPCR_2-like_7TM"/>
</dbReference>
<evidence type="ECO:0000256" key="6">
    <source>
        <dbReference type="ARBA" id="ARBA00023170"/>
    </source>
</evidence>
<reference evidence="12" key="1">
    <citation type="submission" date="2025-08" db="UniProtKB">
        <authorList>
            <consortium name="RefSeq"/>
        </authorList>
    </citation>
    <scope>IDENTIFICATION</scope>
</reference>
<dbReference type="PROSITE" id="PS00650">
    <property type="entry name" value="G_PROTEIN_RECEP_F2_2"/>
    <property type="match status" value="1"/>
</dbReference>
<evidence type="ECO:0000256" key="9">
    <source>
        <dbReference type="SAM" id="Phobius"/>
    </source>
</evidence>
<proteinExistence type="predicted"/>
<evidence type="ECO:0000256" key="4">
    <source>
        <dbReference type="ARBA" id="ARBA00023040"/>
    </source>
</evidence>
<keyword evidence="5 9" id="KW-0472">Membrane</keyword>
<dbReference type="GeneID" id="106804676"/>
<dbReference type="PANTHER" id="PTHR45620">
    <property type="entry name" value="PDF RECEPTOR-LIKE PROTEIN-RELATED"/>
    <property type="match status" value="1"/>
</dbReference>
<evidence type="ECO:0000256" key="2">
    <source>
        <dbReference type="ARBA" id="ARBA00022692"/>
    </source>
</evidence>
<dbReference type="InterPro" id="IPR036445">
    <property type="entry name" value="GPCR_2_extracell_dom_sf"/>
</dbReference>
<dbReference type="PANTHER" id="PTHR45620:SF32">
    <property type="entry name" value="DIURETIC HORMONE 31 RECEPTOR, ISOFORM C"/>
    <property type="match status" value="1"/>
</dbReference>
<dbReference type="Proteomes" id="UP000695022">
    <property type="component" value="Unplaced"/>
</dbReference>
<feature type="transmembrane region" description="Helical" evidence="9">
    <location>
        <begin position="143"/>
        <end position="163"/>
    </location>
</feature>
<keyword evidence="6" id="KW-0675">Receptor</keyword>
<dbReference type="Pfam" id="PF00002">
    <property type="entry name" value="7tm_2"/>
    <property type="match status" value="2"/>
</dbReference>
<evidence type="ECO:0000256" key="5">
    <source>
        <dbReference type="ARBA" id="ARBA00023136"/>
    </source>
</evidence>
<dbReference type="InterPro" id="IPR050332">
    <property type="entry name" value="GPCR_2"/>
</dbReference>
<evidence type="ECO:0000313" key="11">
    <source>
        <dbReference type="Proteomes" id="UP000695022"/>
    </source>
</evidence>
<feature type="domain" description="G-protein coupled receptors family 2 profile 2" evidence="10">
    <location>
        <begin position="57"/>
        <end position="282"/>
    </location>
</feature>
<evidence type="ECO:0000256" key="8">
    <source>
        <dbReference type="ARBA" id="ARBA00023224"/>
    </source>
</evidence>
<keyword evidence="4" id="KW-0297">G-protein coupled receptor</keyword>
<protein>
    <submittedName>
        <fullName evidence="12">Calcitonin gene-related peptide type 1 receptor-like</fullName>
    </submittedName>
</protein>
<keyword evidence="2 9" id="KW-0812">Transmembrane</keyword>
<dbReference type="Gene3D" id="1.20.1070.10">
    <property type="entry name" value="Rhodopsin 7-helix transmembrane proteins"/>
    <property type="match status" value="1"/>
</dbReference>
<dbReference type="RefSeq" id="XP_014661438.1">
    <property type="nucleotide sequence ID" value="XM_014805952.1"/>
</dbReference>
<sequence length="341" mass="39160">MTSKLSDQPRAESFYDMKAFKDCNQDGTWWRHPETNKSWSNYTTCIDLENLNENRVNVQLYIAGYSCSLAAISIALFIFFYFRQLQCTRITIHKNLFASFILTNTAWIVWYTEVNTVISVLTTNPVWCQVLHVVNQYFMSCNYLWMFCEGMYLHTMIVFAFVTEKHIMKLLALVGWGFPALLAIVYGAVRGTMPDGDLENCWIKESRYMWIITAPLCLSIVVRKRKAVRAVLILIPLLGVYYIIMWVPPGEGSNAQVVYQKLLAIFSSFQGFFVALIFCFLNGEVLGLIKKKWYNYQEVHGRGRRFSTYNTTMTEVGCSCCSCVGSLAQADKVTPRAYSCS</sequence>
<feature type="transmembrane region" description="Helical" evidence="9">
    <location>
        <begin position="94"/>
        <end position="112"/>
    </location>
</feature>
<keyword evidence="7" id="KW-0325">Glycoprotein</keyword>
<keyword evidence="11" id="KW-1185">Reference proteome</keyword>
<evidence type="ECO:0000256" key="3">
    <source>
        <dbReference type="ARBA" id="ARBA00022989"/>
    </source>
</evidence>
<dbReference type="PROSITE" id="PS50261">
    <property type="entry name" value="G_PROTEIN_RECEP_F2_4"/>
    <property type="match status" value="1"/>
</dbReference>
<keyword evidence="3 9" id="KW-1133">Transmembrane helix</keyword>
<name>A0ABM1DNB7_PRICU</name>
<organism evidence="11 12">
    <name type="scientific">Priapulus caudatus</name>
    <name type="common">Priapulid worm</name>
    <dbReference type="NCBI Taxonomy" id="37621"/>
    <lineage>
        <taxon>Eukaryota</taxon>
        <taxon>Metazoa</taxon>
        <taxon>Ecdysozoa</taxon>
        <taxon>Scalidophora</taxon>
        <taxon>Priapulida</taxon>
        <taxon>Priapulimorpha</taxon>
        <taxon>Priapulimorphida</taxon>
        <taxon>Priapulidae</taxon>
        <taxon>Priapulus</taxon>
    </lineage>
</organism>
<dbReference type="InterPro" id="IPR000832">
    <property type="entry name" value="GPCR_2_secretin-like"/>
</dbReference>
<keyword evidence="8" id="KW-0807">Transducer</keyword>
<comment type="subcellular location">
    <subcellularLocation>
        <location evidence="1">Membrane</location>
        <topology evidence="1">Multi-pass membrane protein</topology>
    </subcellularLocation>
</comment>
<dbReference type="InterPro" id="IPR017983">
    <property type="entry name" value="GPCR_2_secretin-like_CS"/>
</dbReference>
<evidence type="ECO:0000313" key="12">
    <source>
        <dbReference type="RefSeq" id="XP_014661438.1"/>
    </source>
</evidence>
<dbReference type="PRINTS" id="PR00249">
    <property type="entry name" value="GPCRSECRETIN"/>
</dbReference>
<gene>
    <name evidence="12" type="primary">LOC106804676</name>
</gene>
<accession>A0ABM1DNB7</accession>
<dbReference type="Gene3D" id="4.10.1240.10">
    <property type="entry name" value="GPCR, family 2, extracellular hormone receptor domain"/>
    <property type="match status" value="1"/>
</dbReference>
<feature type="transmembrane region" description="Helical" evidence="9">
    <location>
        <begin position="230"/>
        <end position="247"/>
    </location>
</feature>
<feature type="transmembrane region" description="Helical" evidence="9">
    <location>
        <begin position="208"/>
        <end position="223"/>
    </location>
</feature>
<evidence type="ECO:0000259" key="10">
    <source>
        <dbReference type="PROSITE" id="PS50261"/>
    </source>
</evidence>
<evidence type="ECO:0000256" key="1">
    <source>
        <dbReference type="ARBA" id="ARBA00004141"/>
    </source>
</evidence>
<feature type="transmembrane region" description="Helical" evidence="9">
    <location>
        <begin position="170"/>
        <end position="188"/>
    </location>
</feature>